<dbReference type="Pfam" id="PF00571">
    <property type="entry name" value="CBS"/>
    <property type="match status" value="2"/>
</dbReference>
<dbReference type="Gene3D" id="3.10.580.10">
    <property type="entry name" value="CBS-domain"/>
    <property type="match status" value="2"/>
</dbReference>
<evidence type="ECO:0000259" key="3">
    <source>
        <dbReference type="PROSITE" id="PS51371"/>
    </source>
</evidence>
<evidence type="ECO:0000256" key="1">
    <source>
        <dbReference type="ARBA" id="ARBA00023122"/>
    </source>
</evidence>
<evidence type="ECO:0000256" key="2">
    <source>
        <dbReference type="PROSITE-ProRule" id="PRU00703"/>
    </source>
</evidence>
<organism evidence="4 5">
    <name type="scientific">Neomoorella humiferrea</name>
    <dbReference type="NCBI Taxonomy" id="676965"/>
    <lineage>
        <taxon>Bacteria</taxon>
        <taxon>Bacillati</taxon>
        <taxon>Bacillota</taxon>
        <taxon>Clostridia</taxon>
        <taxon>Neomoorellales</taxon>
        <taxon>Neomoorellaceae</taxon>
        <taxon>Neomoorella</taxon>
    </lineage>
</organism>
<accession>A0A2T0AVW7</accession>
<dbReference type="PROSITE" id="PS51371">
    <property type="entry name" value="CBS"/>
    <property type="match status" value="2"/>
</dbReference>
<dbReference type="PANTHER" id="PTHR43080">
    <property type="entry name" value="CBS DOMAIN-CONTAINING PROTEIN CBSX3, MITOCHONDRIAL"/>
    <property type="match status" value="1"/>
</dbReference>
<feature type="domain" description="CBS" evidence="3">
    <location>
        <begin position="7"/>
        <end position="65"/>
    </location>
</feature>
<name>A0A2T0AVW7_9FIRM</name>
<dbReference type="OrthoDB" id="9790355at2"/>
<dbReference type="InterPro" id="IPR051257">
    <property type="entry name" value="Diverse_CBS-Domain"/>
</dbReference>
<proteinExistence type="predicted"/>
<sequence length="125" mass="13790">MRAKDIMTKDVITISAYAPIYELTKLLAENDISGVPVCDESGKVIGMVSEADLIALKNGSRVVDIMNPEVIAVSQETPVEEVAVVLHTKKIKRVPVYEKDQMVGIISRADIVAAMARKHMERVKR</sequence>
<evidence type="ECO:0000313" key="4">
    <source>
        <dbReference type="EMBL" id="PRR74855.1"/>
    </source>
</evidence>
<dbReference type="EMBL" id="PVXM01000006">
    <property type="protein sequence ID" value="PRR74855.1"/>
    <property type="molecule type" value="Genomic_DNA"/>
</dbReference>
<dbReference type="CDD" id="cd04586">
    <property type="entry name" value="CBS_pair_BON_assoc"/>
    <property type="match status" value="1"/>
</dbReference>
<keyword evidence="1 2" id="KW-0129">CBS domain</keyword>
<evidence type="ECO:0000313" key="5">
    <source>
        <dbReference type="Proteomes" id="UP000238415"/>
    </source>
</evidence>
<reference evidence="4 5" key="1">
    <citation type="submission" date="2018-03" db="EMBL/GenBank/DDBJ databases">
        <title>Genome sequence of Moorella humiferrea DSM 23265.</title>
        <authorList>
            <person name="Poehlein A."/>
            <person name="Daniel R."/>
        </authorList>
    </citation>
    <scope>NUCLEOTIDE SEQUENCE [LARGE SCALE GENOMIC DNA]</scope>
    <source>
        <strain evidence="4 5">DSM 23265</strain>
    </source>
</reference>
<keyword evidence="5" id="KW-1185">Reference proteome</keyword>
<feature type="domain" description="CBS" evidence="3">
    <location>
        <begin position="66"/>
        <end position="122"/>
    </location>
</feature>
<comment type="caution">
    <text evidence="4">The sequence shown here is derived from an EMBL/GenBank/DDBJ whole genome shotgun (WGS) entry which is preliminary data.</text>
</comment>
<dbReference type="PANTHER" id="PTHR43080:SF2">
    <property type="entry name" value="CBS DOMAIN-CONTAINING PROTEIN"/>
    <property type="match status" value="1"/>
</dbReference>
<dbReference type="Proteomes" id="UP000238415">
    <property type="component" value="Unassembled WGS sequence"/>
</dbReference>
<dbReference type="SMART" id="SM00116">
    <property type="entry name" value="CBS"/>
    <property type="match status" value="2"/>
</dbReference>
<dbReference type="InterPro" id="IPR046342">
    <property type="entry name" value="CBS_dom_sf"/>
</dbReference>
<dbReference type="InterPro" id="IPR000644">
    <property type="entry name" value="CBS_dom"/>
</dbReference>
<gene>
    <name evidence="4" type="primary">hrp1</name>
    <name evidence="4" type="ORF">MOHU_03530</name>
</gene>
<dbReference type="RefSeq" id="WP_106004396.1">
    <property type="nucleotide sequence ID" value="NZ_CP136419.1"/>
</dbReference>
<protein>
    <submittedName>
        <fullName evidence="4">Hypoxic response protein 1</fullName>
    </submittedName>
</protein>
<dbReference type="AlphaFoldDB" id="A0A2T0AVW7"/>
<dbReference type="SUPFAM" id="SSF54631">
    <property type="entry name" value="CBS-domain pair"/>
    <property type="match status" value="1"/>
</dbReference>